<evidence type="ECO:0000313" key="3">
    <source>
        <dbReference type="EMBL" id="MFC4309184.1"/>
    </source>
</evidence>
<dbReference type="Proteomes" id="UP001595904">
    <property type="component" value="Unassembled WGS sequence"/>
</dbReference>
<name>A0ABV8SNK0_9GAMM</name>
<keyword evidence="1" id="KW-0812">Transmembrane</keyword>
<proteinExistence type="predicted"/>
<feature type="chain" id="PRO_5045259250" description="DUF4129 domain-containing protein" evidence="2">
    <location>
        <begin position="19"/>
        <end position="305"/>
    </location>
</feature>
<dbReference type="RefSeq" id="WP_380596246.1">
    <property type="nucleotide sequence ID" value="NZ_JBHSDU010000003.1"/>
</dbReference>
<evidence type="ECO:0000256" key="1">
    <source>
        <dbReference type="SAM" id="Phobius"/>
    </source>
</evidence>
<feature type="transmembrane region" description="Helical" evidence="1">
    <location>
        <begin position="164"/>
        <end position="185"/>
    </location>
</feature>
<evidence type="ECO:0000256" key="2">
    <source>
        <dbReference type="SAM" id="SignalP"/>
    </source>
</evidence>
<accession>A0ABV8SNK0</accession>
<reference evidence="4" key="1">
    <citation type="journal article" date="2019" name="Int. J. Syst. Evol. Microbiol.">
        <title>The Global Catalogue of Microorganisms (GCM) 10K type strain sequencing project: providing services to taxonomists for standard genome sequencing and annotation.</title>
        <authorList>
            <consortium name="The Broad Institute Genomics Platform"/>
            <consortium name="The Broad Institute Genome Sequencing Center for Infectious Disease"/>
            <person name="Wu L."/>
            <person name="Ma J."/>
        </authorList>
    </citation>
    <scope>NUCLEOTIDE SEQUENCE [LARGE SCALE GENOMIC DNA]</scope>
    <source>
        <strain evidence="4">CGMCC 1.10759</strain>
    </source>
</reference>
<dbReference type="EMBL" id="JBHSDU010000003">
    <property type="protein sequence ID" value="MFC4309184.1"/>
    <property type="molecule type" value="Genomic_DNA"/>
</dbReference>
<protein>
    <recommendedName>
        <fullName evidence="5">DUF4129 domain-containing protein</fullName>
    </recommendedName>
</protein>
<keyword evidence="2" id="KW-0732">Signal</keyword>
<feature type="signal peptide" evidence="2">
    <location>
        <begin position="1"/>
        <end position="18"/>
    </location>
</feature>
<keyword evidence="1" id="KW-1133">Transmembrane helix</keyword>
<evidence type="ECO:0008006" key="5">
    <source>
        <dbReference type="Google" id="ProtNLM"/>
    </source>
</evidence>
<organism evidence="3 4">
    <name type="scientific">Steroidobacter flavus</name>
    <dbReference type="NCBI Taxonomy" id="1842136"/>
    <lineage>
        <taxon>Bacteria</taxon>
        <taxon>Pseudomonadati</taxon>
        <taxon>Pseudomonadota</taxon>
        <taxon>Gammaproteobacteria</taxon>
        <taxon>Steroidobacterales</taxon>
        <taxon>Steroidobacteraceae</taxon>
        <taxon>Steroidobacter</taxon>
    </lineage>
</organism>
<keyword evidence="4" id="KW-1185">Reference proteome</keyword>
<keyword evidence="1" id="KW-0472">Membrane</keyword>
<comment type="caution">
    <text evidence="3">The sequence shown here is derived from an EMBL/GenBank/DDBJ whole genome shotgun (WGS) entry which is preliminary data.</text>
</comment>
<evidence type="ECO:0000313" key="4">
    <source>
        <dbReference type="Proteomes" id="UP001595904"/>
    </source>
</evidence>
<gene>
    <name evidence="3" type="ORF">ACFPN2_08845</name>
</gene>
<sequence>MRSAFLVLLLFVMPAAFAQSEGSPRHVLDVCIQALDPDVLGLDDIEDTCPDIRVALEELGLTDLVSDNQLSVLSRDGLSTLRTLVARYENEPELAAIDTGSLAPELESLRKPPVPEQSLSWYERLKRWLRELFEKKQVQSDAETESWLSRWLAEHPLPEVVQQALIYGSVALVVLLALGIVINEVRVAARGRHRKSAGGAAADLAGAGGSGGLALETSGERPSALLRMLIATLVKTGRLNGAQSLTHRELTGRARFDDAAQRESFQKIAQLAEREVFSGKDVASDDLSEALRVGRSLDAQLKAAT</sequence>